<comment type="similarity">
    <text evidence="2">Belongs to the SLC13A/DASS transporter (TC 2.A.47) family. NADC subfamily.</text>
</comment>
<dbReference type="RefSeq" id="WP_262429333.1">
    <property type="nucleotide sequence ID" value="NZ_JACRTG010000016.1"/>
</dbReference>
<proteinExistence type="inferred from homology"/>
<feature type="transmembrane region" description="Helical" evidence="8">
    <location>
        <begin position="402"/>
        <end position="422"/>
    </location>
</feature>
<dbReference type="AlphaFoldDB" id="A0A926EUI0"/>
<feature type="transmembrane region" description="Helical" evidence="8">
    <location>
        <begin position="428"/>
        <end position="446"/>
    </location>
</feature>
<protein>
    <recommendedName>
        <fullName evidence="3">Sodium-dependent dicarboxylate transporter SdcS</fullName>
    </recommendedName>
    <alternativeName>
        <fullName evidence="7">Na(+)/dicarboxylate symporter</fullName>
    </alternativeName>
</protein>
<evidence type="ECO:0000256" key="3">
    <source>
        <dbReference type="ARBA" id="ARBA00020150"/>
    </source>
</evidence>
<gene>
    <name evidence="9" type="ORF">H8707_06510</name>
</gene>
<keyword evidence="10" id="KW-1185">Reference proteome</keyword>
<dbReference type="Proteomes" id="UP000601171">
    <property type="component" value="Unassembled WGS sequence"/>
</dbReference>
<feature type="transmembrane region" description="Helical" evidence="8">
    <location>
        <begin position="223"/>
        <end position="246"/>
    </location>
</feature>
<dbReference type="GO" id="GO:0008514">
    <property type="term" value="F:organic anion transmembrane transporter activity"/>
    <property type="evidence" value="ECO:0007669"/>
    <property type="project" value="UniProtKB-ARBA"/>
</dbReference>
<evidence type="ECO:0000256" key="7">
    <source>
        <dbReference type="ARBA" id="ARBA00031174"/>
    </source>
</evidence>
<evidence type="ECO:0000313" key="9">
    <source>
        <dbReference type="EMBL" id="MBC8587886.1"/>
    </source>
</evidence>
<dbReference type="GO" id="GO:0005886">
    <property type="term" value="C:plasma membrane"/>
    <property type="evidence" value="ECO:0007669"/>
    <property type="project" value="TreeGrafter"/>
</dbReference>
<dbReference type="GO" id="GO:1905039">
    <property type="term" value="P:carboxylic acid transmembrane transport"/>
    <property type="evidence" value="ECO:0007669"/>
    <property type="project" value="UniProtKB-ARBA"/>
</dbReference>
<feature type="transmembrane region" description="Helical" evidence="8">
    <location>
        <begin position="342"/>
        <end position="359"/>
    </location>
</feature>
<feature type="transmembrane region" description="Helical" evidence="8">
    <location>
        <begin position="18"/>
        <end position="35"/>
    </location>
</feature>
<organism evidence="9 10">
    <name type="scientific">Paratissierella segnis</name>
    <dbReference type="NCBI Taxonomy" id="2763679"/>
    <lineage>
        <taxon>Bacteria</taxon>
        <taxon>Bacillati</taxon>
        <taxon>Bacillota</taxon>
        <taxon>Tissierellia</taxon>
        <taxon>Tissierellales</taxon>
        <taxon>Tissierellaceae</taxon>
        <taxon>Paratissierella</taxon>
    </lineage>
</organism>
<feature type="transmembrane region" description="Helical" evidence="8">
    <location>
        <begin position="180"/>
        <end position="203"/>
    </location>
</feature>
<keyword evidence="4 8" id="KW-0812">Transmembrane</keyword>
<comment type="subcellular location">
    <subcellularLocation>
        <location evidence="1">Membrane</location>
        <topology evidence="1">Multi-pass membrane protein</topology>
    </subcellularLocation>
</comment>
<evidence type="ECO:0000256" key="8">
    <source>
        <dbReference type="SAM" id="Phobius"/>
    </source>
</evidence>
<reference evidence="9" key="1">
    <citation type="submission" date="2020-08" db="EMBL/GenBank/DDBJ databases">
        <title>Genome public.</title>
        <authorList>
            <person name="Liu C."/>
            <person name="Sun Q."/>
        </authorList>
    </citation>
    <scope>NUCLEOTIDE SEQUENCE</scope>
    <source>
        <strain evidence="9">BX21</strain>
    </source>
</reference>
<name>A0A926EUI0_9FIRM</name>
<feature type="transmembrane region" description="Helical" evidence="8">
    <location>
        <begin position="312"/>
        <end position="330"/>
    </location>
</feature>
<accession>A0A926EUI0</accession>
<evidence type="ECO:0000256" key="5">
    <source>
        <dbReference type="ARBA" id="ARBA00022989"/>
    </source>
</evidence>
<evidence type="ECO:0000256" key="1">
    <source>
        <dbReference type="ARBA" id="ARBA00004141"/>
    </source>
</evidence>
<feature type="transmembrane region" description="Helical" evidence="8">
    <location>
        <begin position="467"/>
        <end position="487"/>
    </location>
</feature>
<feature type="transmembrane region" description="Helical" evidence="8">
    <location>
        <begin position="274"/>
        <end position="292"/>
    </location>
</feature>
<dbReference type="InterPro" id="IPR001898">
    <property type="entry name" value="SLC13A/DASS"/>
</dbReference>
<dbReference type="Pfam" id="PF00939">
    <property type="entry name" value="Na_sulph_symp"/>
    <property type="match status" value="1"/>
</dbReference>
<evidence type="ECO:0000256" key="4">
    <source>
        <dbReference type="ARBA" id="ARBA00022692"/>
    </source>
</evidence>
<comment type="caution">
    <text evidence="9">The sequence shown here is derived from an EMBL/GenBank/DDBJ whole genome shotgun (WGS) entry which is preliminary data.</text>
</comment>
<sequence>MARNSNSNANNYSSLKRNILIFISILFISLFRFIPGPGGLTPSQMQVLGVFIGVLILWLTISIDWPSLLALAGLAFIPEIDFNAMISSSIGGSTFSFLLFTFMCTYAVSQTSFVRRCAIGFITSKVARKGPWWFLISYCASVLIIGLVMSPTVLYVIYLPILDEICHTLKLKKDDRLANGLVMGQTIACALSSGMTPIAHVFSNMAMGFYEVATGKTISYASFMAFAIPVGLISFVAMILLFKVFLRPDMSKFSTIDMRSLKSSIKPMEKHEKIILCIFFTVIAFWVLPSFLESVFPNFANYINSLGTSFPPLVGAILLLIITVEGKPLMNFRDSMSKGVSWGSLIMTAATLALGSAMTNKDIGLAEWLTGNISQMSEGLSPLALITIFTLWAAIQTNFSSNMVTITVVCAVAIPICLATNGKISTPAVASIVGMMGAFAFATPPAHPNVALASASGWTTTGQMMKYGFVTMFISVIVTIFIGYPIATAFMGY</sequence>
<evidence type="ECO:0000256" key="2">
    <source>
        <dbReference type="ARBA" id="ARBA00006772"/>
    </source>
</evidence>
<evidence type="ECO:0000313" key="10">
    <source>
        <dbReference type="Proteomes" id="UP000601171"/>
    </source>
</evidence>
<evidence type="ECO:0000256" key="6">
    <source>
        <dbReference type="ARBA" id="ARBA00023136"/>
    </source>
</evidence>
<dbReference type="PANTHER" id="PTHR10283:SF82">
    <property type="entry name" value="SOLUTE CARRIER FAMILY 13 MEMBER 2"/>
    <property type="match status" value="1"/>
</dbReference>
<keyword evidence="5 8" id="KW-1133">Transmembrane helix</keyword>
<dbReference type="PANTHER" id="PTHR10283">
    <property type="entry name" value="SOLUTE CARRIER FAMILY 13 MEMBER"/>
    <property type="match status" value="1"/>
</dbReference>
<feature type="transmembrane region" description="Helical" evidence="8">
    <location>
        <begin position="89"/>
        <end position="108"/>
    </location>
</feature>
<dbReference type="EMBL" id="JACRTG010000016">
    <property type="protein sequence ID" value="MBC8587886.1"/>
    <property type="molecule type" value="Genomic_DNA"/>
</dbReference>
<feature type="transmembrane region" description="Helical" evidence="8">
    <location>
        <begin position="47"/>
        <end position="77"/>
    </location>
</feature>
<keyword evidence="6 8" id="KW-0472">Membrane</keyword>
<feature type="transmembrane region" description="Helical" evidence="8">
    <location>
        <begin position="132"/>
        <end position="159"/>
    </location>
</feature>
<feature type="transmembrane region" description="Helical" evidence="8">
    <location>
        <begin position="379"/>
        <end position="395"/>
    </location>
</feature>